<gene>
    <name evidence="1" type="ORF">HMPREF1526_00746</name>
</gene>
<dbReference type="PATRIC" id="fig|1203606.4.peg.712"/>
<sequence>MNQELKRTAENIWLCYFNDYLYEHNIISEDMRNRMIVKINARKSET</sequence>
<comment type="caution">
    <text evidence="1">The sequence shown here is derived from an EMBL/GenBank/DDBJ whole genome shotgun (WGS) entry which is preliminary data.</text>
</comment>
<dbReference type="EMBL" id="AQOB01000002">
    <property type="protein sequence ID" value="EOQ40048.1"/>
    <property type="molecule type" value="Genomic_DNA"/>
</dbReference>
<dbReference type="HOGENOM" id="CLU_3181295_0_0_9"/>
<dbReference type="RefSeq" id="WP_016146951.1">
    <property type="nucleotide sequence ID" value="NZ_KB976103.1"/>
</dbReference>
<accession>R8W5B4</accession>
<dbReference type="OrthoDB" id="9998416at2"/>
<organism evidence="1 2">
    <name type="scientific">Butyricicoccus pullicaecorum 1.2</name>
    <dbReference type="NCBI Taxonomy" id="1203606"/>
    <lineage>
        <taxon>Bacteria</taxon>
        <taxon>Bacillati</taxon>
        <taxon>Bacillota</taxon>
        <taxon>Clostridia</taxon>
        <taxon>Eubacteriales</taxon>
        <taxon>Butyricicoccaceae</taxon>
        <taxon>Butyricicoccus</taxon>
    </lineage>
</organism>
<protein>
    <submittedName>
        <fullName evidence="1">Uncharacterized protein</fullName>
    </submittedName>
</protein>
<proteinExistence type="predicted"/>
<keyword evidence="2" id="KW-1185">Reference proteome</keyword>
<dbReference type="Proteomes" id="UP000013981">
    <property type="component" value="Unassembled WGS sequence"/>
</dbReference>
<dbReference type="AlphaFoldDB" id="R8W5B4"/>
<evidence type="ECO:0000313" key="2">
    <source>
        <dbReference type="Proteomes" id="UP000013981"/>
    </source>
</evidence>
<name>R8W5B4_9FIRM</name>
<evidence type="ECO:0000313" key="1">
    <source>
        <dbReference type="EMBL" id="EOQ40048.1"/>
    </source>
</evidence>
<reference evidence="1 2" key="1">
    <citation type="submission" date="2013-01" db="EMBL/GenBank/DDBJ databases">
        <title>The Genome Sequence of Butyricicoccus pullicaecorum 1.2.</title>
        <authorList>
            <consortium name="The Broad Institute Genome Sequencing Platform"/>
            <person name="Earl A."/>
            <person name="Ward D."/>
            <person name="Feldgarden M."/>
            <person name="Gevers D."/>
            <person name="Van Immerseel F."/>
            <person name="Eeckhaut V."/>
            <person name="Walker B."/>
            <person name="Young S.K."/>
            <person name="Zeng Q."/>
            <person name="Gargeya S."/>
            <person name="Fitzgerald M."/>
            <person name="Haas B."/>
            <person name="Abouelleil A."/>
            <person name="Alvarado L."/>
            <person name="Arachchi H.M."/>
            <person name="Berlin A.M."/>
            <person name="Chapman S.B."/>
            <person name="Dewar J."/>
            <person name="Goldberg J."/>
            <person name="Griggs A."/>
            <person name="Gujja S."/>
            <person name="Hansen M."/>
            <person name="Howarth C."/>
            <person name="Imamovic A."/>
            <person name="Larimer J."/>
            <person name="McCowan C."/>
            <person name="Murphy C."/>
            <person name="Neiman D."/>
            <person name="Pearson M."/>
            <person name="Priest M."/>
            <person name="Roberts A."/>
            <person name="Saif S."/>
            <person name="Shea T."/>
            <person name="Sisk P."/>
            <person name="Sykes S."/>
            <person name="Wortman J."/>
            <person name="Nusbaum C."/>
            <person name="Birren B."/>
        </authorList>
    </citation>
    <scope>NUCLEOTIDE SEQUENCE [LARGE SCALE GENOMIC DNA]</scope>
    <source>
        <strain evidence="1 2">1.2</strain>
    </source>
</reference>